<keyword evidence="1" id="KW-0547">Nucleotide-binding</keyword>
<organism evidence="3 4">
    <name type="scientific">Funneliformis mosseae</name>
    <name type="common">Endomycorrhizal fungus</name>
    <name type="synonym">Glomus mosseae</name>
    <dbReference type="NCBI Taxonomy" id="27381"/>
    <lineage>
        <taxon>Eukaryota</taxon>
        <taxon>Fungi</taxon>
        <taxon>Fungi incertae sedis</taxon>
        <taxon>Mucoromycota</taxon>
        <taxon>Glomeromycotina</taxon>
        <taxon>Glomeromycetes</taxon>
        <taxon>Glomerales</taxon>
        <taxon>Glomeraceae</taxon>
        <taxon>Funneliformis</taxon>
    </lineage>
</organism>
<dbReference type="AlphaFoldDB" id="A0A9N9BIH1"/>
<dbReference type="Pfam" id="PF04548">
    <property type="entry name" value="AIG1"/>
    <property type="match status" value="1"/>
</dbReference>
<dbReference type="Pfam" id="PF13289">
    <property type="entry name" value="SIR2_2"/>
    <property type="match status" value="1"/>
</dbReference>
<dbReference type="EMBL" id="CAJVPP010001716">
    <property type="protein sequence ID" value="CAG8569901.1"/>
    <property type="molecule type" value="Genomic_DNA"/>
</dbReference>
<evidence type="ECO:0000313" key="3">
    <source>
        <dbReference type="EMBL" id="CAG8569901.1"/>
    </source>
</evidence>
<reference evidence="3" key="1">
    <citation type="submission" date="2021-06" db="EMBL/GenBank/DDBJ databases">
        <authorList>
            <person name="Kallberg Y."/>
            <person name="Tangrot J."/>
            <person name="Rosling A."/>
        </authorList>
    </citation>
    <scope>NUCLEOTIDE SEQUENCE</scope>
    <source>
        <strain evidence="3">87-6 pot B 2015</strain>
    </source>
</reference>
<evidence type="ECO:0000313" key="4">
    <source>
        <dbReference type="Proteomes" id="UP000789375"/>
    </source>
</evidence>
<keyword evidence="4" id="KW-1185">Reference proteome</keyword>
<comment type="caution">
    <text evidence="3">The sequence shown here is derived from an EMBL/GenBank/DDBJ whole genome shotgun (WGS) entry which is preliminary data.</text>
</comment>
<sequence length="779" mass="88531">MEPVMKVTLFGVVGNGKSSIGNKLINGDMSGPFPVNDGEVEVRVDGNMMVSSSERYKGIDMSGVDEPNLSDNSHEEFVESIRNCFSNQHLLLNFICYVTKEAKSYLGEEMKMFSLFKKIFKRDERNFVIIFTHSSQEWVIRGIHPMIGVDSPYHNGQDTREQTREVKFAEAVTILPVLGTAYRLFSAGTYYMVGKPETSKERLPEGSIKGIVIVLDESRLGPNSSTRRTLLRNSTFGPNASSKHAHLFPLNNGKIFVNPIENHKPQEHELELSRRLQKGKCCIFTGAGVSAAILNLDPILTKDNAKTCVKTVGSWSGLLEAVAKEFFKTYGSSYISLEDIKDLLEFRNKIEEKISRHKILTKEEKDELNKALERAFETDYESLKTNLVKKFANDQEKHDLVSEIDVDIKLMSFVIKRICKELPSSDVGEDGIGIKLLERVALNPWGQYVVVEQSTQIINELITRVNKFTTITKSGSAWERGSKACQQRLVELKNEIESCNPKEVEKLKYFQARYKELHTLFDQFSTATKDSPYAKDFATDFKSTLIGIVSTNENNLNGTFRRLTELALSQLKSNPHAPLSKTLNRLCEKNVLLTANYDTFLASALFRNVLDYTEDLSDIKQLDLIIPDDDKPDLGLHSRFVIHVHGLYYDKGRFVISEEEYKDTATIFLNFLKILIVQKKRSLVFVGVGEGGLTDWHMAYLFKDLAERKDADEHPIHYWIVLKGTPLPGPSEFSELETTEEEMRPTLDYFARKVKIVEYGTSHDELSPYLDYVFELAKN</sequence>
<name>A0A9N9BIH1_FUNMO</name>
<dbReference type="InterPro" id="IPR027417">
    <property type="entry name" value="P-loop_NTPase"/>
</dbReference>
<evidence type="ECO:0000256" key="1">
    <source>
        <dbReference type="ARBA" id="ARBA00022741"/>
    </source>
</evidence>
<dbReference type="SUPFAM" id="SSF52540">
    <property type="entry name" value="P-loop containing nucleoside triphosphate hydrolases"/>
    <property type="match status" value="1"/>
</dbReference>
<evidence type="ECO:0000259" key="2">
    <source>
        <dbReference type="Pfam" id="PF04548"/>
    </source>
</evidence>
<dbReference type="Proteomes" id="UP000789375">
    <property type="component" value="Unassembled WGS sequence"/>
</dbReference>
<dbReference type="GO" id="GO:0005525">
    <property type="term" value="F:GTP binding"/>
    <property type="evidence" value="ECO:0007669"/>
    <property type="project" value="InterPro"/>
</dbReference>
<accession>A0A9N9BIH1</accession>
<proteinExistence type="predicted"/>
<dbReference type="InterPro" id="IPR006703">
    <property type="entry name" value="G_AIG1"/>
</dbReference>
<gene>
    <name evidence="3" type="ORF">FMOSSE_LOCUS7399</name>
</gene>
<protein>
    <submittedName>
        <fullName evidence="3">15478_t:CDS:1</fullName>
    </submittedName>
</protein>
<feature type="domain" description="AIG1-type G" evidence="2">
    <location>
        <begin position="6"/>
        <end position="134"/>
    </location>
</feature>
<dbReference type="Gene3D" id="3.40.50.300">
    <property type="entry name" value="P-loop containing nucleotide triphosphate hydrolases"/>
    <property type="match status" value="1"/>
</dbReference>